<dbReference type="RefSeq" id="WP_003131931.1">
    <property type="nucleotide sequence ID" value="NZ_LKKS01000013.1"/>
</dbReference>
<name>A0A0P7DES0_PSEPU</name>
<accession>A0A0P7DES0</accession>
<dbReference type="Proteomes" id="UP000050437">
    <property type="component" value="Unassembled WGS sequence"/>
</dbReference>
<gene>
    <name evidence="1" type="ORF">HB13667_01690</name>
</gene>
<protein>
    <recommendedName>
        <fullName evidence="3">Three-Cys-motif partner protein TcmP</fullName>
    </recommendedName>
</protein>
<evidence type="ECO:0000313" key="2">
    <source>
        <dbReference type="Proteomes" id="UP000050437"/>
    </source>
</evidence>
<comment type="caution">
    <text evidence="1">The sequence shown here is derived from an EMBL/GenBank/DDBJ whole genome shotgun (WGS) entry which is preliminary data.</text>
</comment>
<organism evidence="1 2">
    <name type="scientific">Pseudomonas putida</name>
    <name type="common">Arthrobacter siderocapsulatus</name>
    <dbReference type="NCBI Taxonomy" id="303"/>
    <lineage>
        <taxon>Bacteria</taxon>
        <taxon>Pseudomonadati</taxon>
        <taxon>Pseudomonadota</taxon>
        <taxon>Gammaproteobacteria</taxon>
        <taxon>Pseudomonadales</taxon>
        <taxon>Pseudomonadaceae</taxon>
        <taxon>Pseudomonas</taxon>
    </lineage>
</organism>
<sequence>MAKDDEKYRWDWASQTFPTIDPHSKIKHQIIDEYIQTYIDVLMRNQQMPALGLSVVDGFSGGGIYNDDAGGKHFGSPVIALEAIQESEVRNNLGRIKPRPIRSQHYFVDVKKDNIDCLHAVLASRGHSQRFGRDVHLHTAEFTQALPAIAHNLKSFGMSERVLFLLDQYGYSDVPFSKIKWIFQNIANAEVLLTFNVDFLVAYLSDRQANRKAISNIDLERHIPWDMLKHLKAHNPRDWQYLIQRCLSDGIKEETGAPFMTIFFIRPVGANPMAYWFIHLAKSYRANDVMKKIHWKYGNNFSHMLSPSCFFGYDANRDIKVTDQQELIFEEEHQFDIVTDTRIRGELSELLPKQVYEVEQQSFGSLMSGLANYTMADESRVKQALDIAVSNGDLLAVDKDGKKKRRKGSSIKITDTLVAPPQRPFFFLPPPPKAKVDES</sequence>
<proteinExistence type="predicted"/>
<reference evidence="1 2" key="1">
    <citation type="submission" date="2015-10" db="EMBL/GenBank/DDBJ databases">
        <title>Pseudomonas putida clinical strains.</title>
        <authorList>
            <person name="Molina L."/>
            <person name="Udaondo Z."/>
        </authorList>
    </citation>
    <scope>NUCLEOTIDE SEQUENCE [LARGE SCALE GENOMIC DNA]</scope>
    <source>
        <strain evidence="1 2">HB13667</strain>
    </source>
</reference>
<dbReference type="AlphaFoldDB" id="A0A0P7DES0"/>
<dbReference type="InterPro" id="IPR031009">
    <property type="entry name" value="Tcm_partner"/>
</dbReference>
<evidence type="ECO:0000313" key="1">
    <source>
        <dbReference type="EMBL" id="KPM68511.1"/>
    </source>
</evidence>
<dbReference type="NCBIfam" id="TIGR04474">
    <property type="entry name" value="tcm_partner"/>
    <property type="match status" value="1"/>
</dbReference>
<dbReference type="EMBL" id="LKKS01000013">
    <property type="protein sequence ID" value="KPM68511.1"/>
    <property type="molecule type" value="Genomic_DNA"/>
</dbReference>
<evidence type="ECO:0008006" key="3">
    <source>
        <dbReference type="Google" id="ProtNLM"/>
    </source>
</evidence>